<dbReference type="RefSeq" id="XP_026017904.1">
    <property type="nucleotide sequence ID" value="XM_026162119.1"/>
</dbReference>
<dbReference type="AlphaFoldDB" id="A0A3P8NYY0"/>
<dbReference type="Proteomes" id="UP000265100">
    <property type="component" value="Chromosome 3"/>
</dbReference>
<dbReference type="InterPro" id="IPR006461">
    <property type="entry name" value="PLAC_motif_containing"/>
</dbReference>
<reference evidence="2" key="1">
    <citation type="submission" date="2018-05" db="EMBL/GenBank/DDBJ databases">
        <authorList>
            <person name="Datahose"/>
        </authorList>
    </citation>
    <scope>NUCLEOTIDE SEQUENCE</scope>
</reference>
<proteinExistence type="inferred from homology"/>
<accession>A0A3P8NYY0</accession>
<dbReference type="GeneID" id="113018761"/>
<sequence>MATIHQQTTEVVTVTRAFQNSSQWSTDLCDCCSDMDTCCCGFWCFPCMQCMTVSKHGWCCCASLLDICGVVSCLLRQSIREQHNIEGSGCEDWCTVLFCYPCAWCQMHREQKIRENQPASATVITTQVIRGYARNQQQQNTIGIEQKTMLHHLALQSWSCAHAQCHECRHDSVTEDAHGSKGLFLTYISFGSYQEQEQKKIVSLNRLKETSMLKIQFKKP</sequence>
<reference evidence="2" key="2">
    <citation type="submission" date="2025-08" db="UniProtKB">
        <authorList>
            <consortium name="Ensembl"/>
        </authorList>
    </citation>
    <scope>IDENTIFICATION</scope>
</reference>
<dbReference type="STRING" id="8154.ENSACLP00000009977"/>
<comment type="similarity">
    <text evidence="1">Belongs to the cornifelin family.</text>
</comment>
<dbReference type="Pfam" id="PF04749">
    <property type="entry name" value="PLAC8"/>
    <property type="match status" value="1"/>
</dbReference>
<dbReference type="RefSeq" id="XP_026017903.1">
    <property type="nucleotide sequence ID" value="XM_026162118.1"/>
</dbReference>
<dbReference type="Ensembl" id="ENSACLT00000010213.2">
    <property type="protein sequence ID" value="ENSACLP00000009977.1"/>
    <property type="gene ID" value="ENSACLG00000006820.2"/>
</dbReference>
<dbReference type="Bgee" id="ENSACLG00000006820">
    <property type="expression patterns" value="Expressed in spleen and 1 other cell type or tissue"/>
</dbReference>
<evidence type="ECO:0000313" key="2">
    <source>
        <dbReference type="Ensembl" id="ENSACLP00000009977.1"/>
    </source>
</evidence>
<organism evidence="2 3">
    <name type="scientific">Astatotilapia calliptera</name>
    <name type="common">Eastern happy</name>
    <name type="synonym">Chromis callipterus</name>
    <dbReference type="NCBI Taxonomy" id="8154"/>
    <lineage>
        <taxon>Eukaryota</taxon>
        <taxon>Metazoa</taxon>
        <taxon>Chordata</taxon>
        <taxon>Craniata</taxon>
        <taxon>Vertebrata</taxon>
        <taxon>Euteleostomi</taxon>
        <taxon>Actinopterygii</taxon>
        <taxon>Neopterygii</taxon>
        <taxon>Teleostei</taxon>
        <taxon>Neoteleostei</taxon>
        <taxon>Acanthomorphata</taxon>
        <taxon>Ovalentaria</taxon>
        <taxon>Cichlomorphae</taxon>
        <taxon>Cichliformes</taxon>
        <taxon>Cichlidae</taxon>
        <taxon>African cichlids</taxon>
        <taxon>Pseudocrenilabrinae</taxon>
        <taxon>Haplochromini</taxon>
        <taxon>Astatotilapia</taxon>
    </lineage>
</organism>
<dbReference type="PANTHER" id="PTHR15907">
    <property type="entry name" value="DUF614 FAMILY PROTEIN-RELATED"/>
    <property type="match status" value="1"/>
</dbReference>
<evidence type="ECO:0000313" key="3">
    <source>
        <dbReference type="Proteomes" id="UP000265100"/>
    </source>
</evidence>
<name>A0A3P8NYY0_ASTCA</name>
<dbReference type="OrthoDB" id="1045822at2759"/>
<reference evidence="2" key="3">
    <citation type="submission" date="2025-09" db="UniProtKB">
        <authorList>
            <consortium name="Ensembl"/>
        </authorList>
    </citation>
    <scope>IDENTIFICATION</scope>
</reference>
<keyword evidence="3" id="KW-1185">Reference proteome</keyword>
<dbReference type="GeneTree" id="ENSGT00940000163927"/>
<protein>
    <recommendedName>
        <fullName evidence="4">Plac8 onzin related protein 1</fullName>
    </recommendedName>
</protein>
<dbReference type="NCBIfam" id="TIGR01571">
    <property type="entry name" value="A_thal_Cys_rich"/>
    <property type="match status" value="1"/>
</dbReference>
<evidence type="ECO:0008006" key="4">
    <source>
        <dbReference type="Google" id="ProtNLM"/>
    </source>
</evidence>
<evidence type="ECO:0000256" key="1">
    <source>
        <dbReference type="ARBA" id="ARBA00009024"/>
    </source>
</evidence>